<dbReference type="PROSITE" id="PS51783">
    <property type="entry name" value="PH_BEACH"/>
    <property type="match status" value="1"/>
</dbReference>
<evidence type="ECO:0000256" key="1">
    <source>
        <dbReference type="ARBA" id="ARBA00022574"/>
    </source>
</evidence>
<dbReference type="EMBL" id="CAUYUE010000008">
    <property type="protein sequence ID" value="CAK0783116.1"/>
    <property type="molecule type" value="Genomic_DNA"/>
</dbReference>
<name>A0AAV1I8A7_9CHLO</name>
<dbReference type="SUPFAM" id="SSF81837">
    <property type="entry name" value="BEACH domain"/>
    <property type="match status" value="1"/>
</dbReference>
<feature type="region of interest" description="Disordered" evidence="4">
    <location>
        <begin position="2208"/>
        <end position="2241"/>
    </location>
</feature>
<feature type="repeat" description="WD" evidence="3">
    <location>
        <begin position="3223"/>
        <end position="3264"/>
    </location>
</feature>
<dbReference type="Pfam" id="PF16057">
    <property type="entry name" value="DUF4800"/>
    <property type="match status" value="1"/>
</dbReference>
<dbReference type="InterPro" id="IPR050865">
    <property type="entry name" value="BEACH_Domain"/>
</dbReference>
<dbReference type="SUPFAM" id="SSF50978">
    <property type="entry name" value="WD40 repeat-like"/>
    <property type="match status" value="1"/>
</dbReference>
<evidence type="ECO:0000256" key="2">
    <source>
        <dbReference type="ARBA" id="ARBA00022737"/>
    </source>
</evidence>
<dbReference type="PROSITE" id="PS50082">
    <property type="entry name" value="WD_REPEATS_2"/>
    <property type="match status" value="2"/>
</dbReference>
<dbReference type="Gene3D" id="1.10.1540.10">
    <property type="entry name" value="BEACH domain"/>
    <property type="match status" value="1"/>
</dbReference>
<feature type="compositionally biased region" description="Low complexity" evidence="4">
    <location>
        <begin position="2208"/>
        <end position="2218"/>
    </location>
</feature>
<dbReference type="InterPro" id="IPR011989">
    <property type="entry name" value="ARM-like"/>
</dbReference>
<evidence type="ECO:0000256" key="4">
    <source>
        <dbReference type="SAM" id="MobiDB-lite"/>
    </source>
</evidence>
<dbReference type="PROSITE" id="PS50197">
    <property type="entry name" value="BEACH"/>
    <property type="match status" value="1"/>
</dbReference>
<dbReference type="SUPFAM" id="SSF48371">
    <property type="entry name" value="ARM repeat"/>
    <property type="match status" value="1"/>
</dbReference>
<dbReference type="PROSITE" id="PS00678">
    <property type="entry name" value="WD_REPEATS_1"/>
    <property type="match status" value="1"/>
</dbReference>
<feature type="compositionally biased region" description="Low complexity" evidence="4">
    <location>
        <begin position="3396"/>
        <end position="3410"/>
    </location>
</feature>
<feature type="repeat" description="WD" evidence="3">
    <location>
        <begin position="3161"/>
        <end position="3194"/>
    </location>
</feature>
<accession>A0AAV1I8A7</accession>
<evidence type="ECO:0000313" key="7">
    <source>
        <dbReference type="EMBL" id="CAK0783116.1"/>
    </source>
</evidence>
<dbReference type="InterPro" id="IPR016024">
    <property type="entry name" value="ARM-type_fold"/>
</dbReference>
<feature type="region of interest" description="Disordered" evidence="4">
    <location>
        <begin position="429"/>
        <end position="454"/>
    </location>
</feature>
<feature type="domain" description="BEACH" evidence="5">
    <location>
        <begin position="2733"/>
        <end position="3024"/>
    </location>
</feature>
<dbReference type="Gene3D" id="2.130.10.10">
    <property type="entry name" value="YVTN repeat-like/Quinoprotein amine dehydrogenase"/>
    <property type="match status" value="1"/>
</dbReference>
<dbReference type="PANTHER" id="PTHR13743">
    <property type="entry name" value="BEIGE/BEACH-RELATED"/>
    <property type="match status" value="1"/>
</dbReference>
<feature type="region of interest" description="Disordered" evidence="4">
    <location>
        <begin position="467"/>
        <end position="561"/>
    </location>
</feature>
<evidence type="ECO:0000313" key="8">
    <source>
        <dbReference type="Proteomes" id="UP001314263"/>
    </source>
</evidence>
<feature type="compositionally biased region" description="Low complexity" evidence="4">
    <location>
        <begin position="530"/>
        <end position="548"/>
    </location>
</feature>
<protein>
    <recommendedName>
        <fullName evidence="9">Beach domain-containing protein</fullName>
    </recommendedName>
</protein>
<dbReference type="Pfam" id="PF13385">
    <property type="entry name" value="Laminin_G_3"/>
    <property type="match status" value="1"/>
</dbReference>
<keyword evidence="8" id="KW-1185">Reference proteome</keyword>
<dbReference type="SUPFAM" id="SSF50729">
    <property type="entry name" value="PH domain-like"/>
    <property type="match status" value="1"/>
</dbReference>
<feature type="region of interest" description="Disordered" evidence="4">
    <location>
        <begin position="3011"/>
        <end position="3036"/>
    </location>
</feature>
<dbReference type="Pfam" id="PF20425">
    <property type="entry name" value="Neurobeachin"/>
    <property type="match status" value="1"/>
</dbReference>
<evidence type="ECO:0000256" key="3">
    <source>
        <dbReference type="PROSITE-ProRule" id="PRU00221"/>
    </source>
</evidence>
<dbReference type="InterPro" id="IPR036322">
    <property type="entry name" value="WD40_repeat_dom_sf"/>
</dbReference>
<dbReference type="InterPro" id="IPR000409">
    <property type="entry name" value="BEACH_dom"/>
</dbReference>
<dbReference type="CDD" id="cd06071">
    <property type="entry name" value="Beach"/>
    <property type="match status" value="1"/>
</dbReference>
<dbReference type="Gene3D" id="2.30.29.30">
    <property type="entry name" value="Pleckstrin-homology domain (PH domain)/Phosphotyrosine-binding domain (PTB)"/>
    <property type="match status" value="1"/>
</dbReference>
<dbReference type="InterPro" id="IPR036372">
    <property type="entry name" value="BEACH_dom_sf"/>
</dbReference>
<evidence type="ECO:0000259" key="6">
    <source>
        <dbReference type="PROSITE" id="PS51783"/>
    </source>
</evidence>
<keyword evidence="1 3" id="KW-0853">WD repeat</keyword>
<dbReference type="Gene3D" id="2.60.120.200">
    <property type="match status" value="1"/>
</dbReference>
<dbReference type="Pfam" id="PF02138">
    <property type="entry name" value="Beach"/>
    <property type="match status" value="1"/>
</dbReference>
<evidence type="ECO:0008006" key="9">
    <source>
        <dbReference type="Google" id="ProtNLM"/>
    </source>
</evidence>
<proteinExistence type="predicted"/>
<dbReference type="Pfam" id="PF15787">
    <property type="entry name" value="DUF4704"/>
    <property type="match status" value="1"/>
</dbReference>
<dbReference type="InterPro" id="IPR046851">
    <property type="entry name" value="NBCH_WD40"/>
</dbReference>
<dbReference type="PROSITE" id="PS50294">
    <property type="entry name" value="WD_REPEATS_REGION"/>
    <property type="match status" value="1"/>
</dbReference>
<dbReference type="InterPro" id="IPR011993">
    <property type="entry name" value="PH-like_dom_sf"/>
</dbReference>
<dbReference type="SMART" id="SM00320">
    <property type="entry name" value="WD40"/>
    <property type="match status" value="4"/>
</dbReference>
<dbReference type="InterPro" id="IPR023362">
    <property type="entry name" value="PH-BEACH_dom"/>
</dbReference>
<dbReference type="InterPro" id="IPR046852">
    <property type="entry name" value="Neurobeachin_a-sol"/>
</dbReference>
<feature type="region of interest" description="Disordered" evidence="4">
    <location>
        <begin position="9"/>
        <end position="32"/>
    </location>
</feature>
<dbReference type="Gene3D" id="1.25.10.10">
    <property type="entry name" value="Leucine-rich Repeat Variant"/>
    <property type="match status" value="2"/>
</dbReference>
<feature type="domain" description="BEACH-type PH" evidence="6">
    <location>
        <begin position="2617"/>
        <end position="2723"/>
    </location>
</feature>
<feature type="region of interest" description="Disordered" evidence="4">
    <location>
        <begin position="2553"/>
        <end position="2616"/>
    </location>
</feature>
<feature type="compositionally biased region" description="Basic and acidic residues" evidence="4">
    <location>
        <begin position="2605"/>
        <end position="2616"/>
    </location>
</feature>
<sequence length="3418" mass="370041">MDFLKSWIKTSSNKTAEEPPQEPAHEARPDHPPVVLSVTFDESHTEEAELSWLFKEFEQAKRHDAMYCKEALRHFFERFLDVFEPWAPADLATVSDPSSPEPVQRAIGCKAGHPSIVLAAVVEAVERISADFAKARDWEAASAEQLEKEVSLIALDVLRIASRSRSNRAQLLRLGILPSLTRLMKVGLLRLTALAAKLGPSSAATGGARLMLWFLQCLLAHCLSAINTLVAGEVQAVLGPRPDVMDRFLGKGAAFCSRQARRPGTKAEEDALEAALAPVVEEGVPALVLEQLRLLHALRCRGGDVIAAWEALPLECLLMLLSASPRAQAALQGPGGGHDGMLMLVEGLGWPTSKPEPTADGEHWQTSPVLRGGAQRSAEDELKYQTLTLQVVAAATQACPSNLQSMHAHHGFQRMTQFLQWAALTFPSRHELSHPPCTPDAVSPSQRQPGSLFPLALSSPEACVRSPGLLHASSSGRASEQGLQHSSELHHAAESVPTEPRSPYAGGGRRPSFPSGSWRANSMKDRDGRLMSSRSRSLRRLSSGGERSIPQDRRLEKQTTTALEQRLSYGSEATQSLPQPLQRDSSQMSLSGLARWPSNDWHAKLFKSLRSQVDAAIDPKEPAGVQPLGRLAQAGQPALPSPALAQVFGVFEAWLDLSRVVVPGHPIMPPHREEIVSCVIGAVLGAYKPVTDGVSLQTGAAALHEEVLKEMSTRNCTLQMHTLRLLERLSSVDYTSLTLMRKVKLWDLIYGSAFFGFAEEQVELLPQDRSSAAITKDCKAGSSPGSPASPAVRLALTPDEAAGSIFVRLSVGPPSRQHSITDGQALILALQQEERDARGELSLRTAPMSPFDIHLSKAECQERLAEPEELLQKRRAVREGVVLLTERAACMDYAENNDAEVQRLLRLLVEHALEPEVVLLAAPALASILGAHRDITLAALDKADGLAALGSAVAAQAQAAVPAKARFAVLSAMDTYLHSSAAVQRAAVRRWQPIAALFSLLWDEMTRKVALSMVLSLMRLAPADEDDRLAKAALYTKYVELLPAALMAGHPCSLRLVADLLNGIKTVVASNVVSHQNLFRSAECFVQIVNLLNFEYTGSEGLQLSELVLGTLAALLRGNDASRRRLESDVGYDQIQMAIKRQVPAEQPLQSLLLALLELILEASYSADRRDQVIRNPDAVPLFISFLRQADAALKAWGLGAVLSLVSGNMPNLSACNRCGLNAILIDWFAAAREDAKLQEHIAALLQVTGSYSVTGRDLRAIFALLRKDGSGRVAQRSALLLLRALTAMARHLGPTTFFDFANEGAGIMRNNPLRFPGGKGFSSSTWLRLEDAVFQAGTSGRSLFNLLHRSSEEVRGVSAAMRGSKIIVRCMGPKSSEVELDYKFDARKWYHVALTFSSGSALTPGWARLYVNGVLEASERFKYPKVTELLNSCTFAARMPADEIGLHHPLSAFRGQMGAVYVFDDVLSGAQVSALQALGPDYQSTFSTLETDAALEQVPAAAALVTDGKESLESRLLLSYNAQAAAGRMLYNTAEMDRGPLGEGDTVAILEGTQLCCTRQLRDLLHCLGGIPILLPLFAQLDAPHAEATDPETSRAVDAVRLLGAVLEDSPHNRQSMVQISGVALVAHLLQQRSPRHLTLDLLHAMEALLRAVGPSEALHTAVMQRLLLNLRLWAAAPLPIQRSFQALLLKLAKGEPAGVAAMLGVPRLLDAMRAHYGGAPSPDAARPPACGGSLLPPELRALRQGLLSAALSLLLHAAAPHHKASRIASDDIQALMAFIGDCPDVPMLEDVLIALLDLLRHTPPGRLPLLAGMSGARLFVSLLSREQPALRILGLHLLAHFIPYIQTGPGGDAGLTGFWAAVGDALLMFPLTRAVRESLVQLACASMAQHGGSAAAAVRGRWGLAARPEEGALITGAPVVGILLQLLLGCDEAQERSATLEALHSLIVAGPKENRAAIVAEEGWEDWLLELLLVGSPCIPSADDRKESELGSGKQGAPAPWVWVGADAALIRGLFRALNGYCISEVPRGWTALERIACYLRAYQERGVVDGWGLLHSLLADVIDDVLGTASKDAASAAAAEHDAWTLIASLATEPARENCMGLLDLLDEVTSGTLIMPRGHPLNPTLEAVAWGCSEVEQVPVEAWPVLGVPGASAETALPVDAHMTPETWRLHSVAWQLIHTLQRTLGGLTGAFWEARSGLAALHSAGSRRASGSGEQSPGVPSPRELPRPGSASHLLENGVRAIPEDVVRRGAADRVIRLALRLALTALRSAAPSVASDCCASTCRLLSGMLRAQPVPRAGKQHAGEGDSSSSAADRSRMHLLFACLVKLNARLRTGRKGPLGHARQLALARAMHDFSEVARNALPSDTDSFLTLPDPMDSQFWEKARQAISWPEAAGAARREILFLHHMLAAHEASLDQLEAEGERRHLSERARRTEFVTNAREALGAICTAERARRAAARVAHEEESQALARAWRNLQRSLSGERGLWADPAAWEALHWKLDKTEDPSHRRMRLKRNYKFQMYEDSIKGQAPAAGQAADAHLRAHLPLPGVKLKGPDDEEDELDEVMGSPQSSLIMPSVPSLEDSSLGEQDSMSANALAEDERTAEAAGSLKDESQVVYSCSCQLVLPKHVVSGTMRLTALHVHFIGDMQQPHEESGSSPQRPARAHKRWPLAALAELHHARFLLQPSALELFLADRTNALLSFPSPEAMLEAADKLTTASPRAVVFDKKRKGELAAKLSQRWQRWELSNFDYLMQLNVLAGRTHNDLNQYPVFPWILADYTSESLDLNDAATFRDLSKPVGALDEKRLAFFRERYQGMLAESDLPPFHYGSHYSAAGVVLFYLIRLEPFTRLNRNLQGGRFDHADRLFSSMAATWQNCLVNTSDVKELTPEFFYLPDFLRNADRFCLGQRQDGITLGDVELPAWAKGSPDEFVRLQREALESDYVSEHLHDWVDLVFGFKQRGKAAEAAANVFYYLTYEGTVNLQDIEDQQQRKAVEDQISHFGQTPSQLFRRKHPKRGPPPPPSVHPLLNGPDAMKLSTVGMPPSRRPNIAVAKVEVTDGRVVLVNSDRAVSTHRWMSPRDAGAFTFSVPTEVGFGVEADPNPPRLMGAPFAADLHASHCYAILPCGQVVACCGYWDNSIRCYSVDEGSLLQSVRVHKDIVTCIEVGSDGCTLASGSRDTTLIIWDIIDVARSGRLRRAGPPGASLQLAQTPRHVLHGHEDAVTCLALSPALDLIVSAAADGTLLFHTLGTGRYVRKLRLADGAPPTLLAIAPGPGMLVVHSWADLGLHVFSINGAHLVSCAGSERLSALAVSPTGHFLLTGGLRGVVSLLWLHSLELVIRYDGGRGPVTALSVTAEECIVAGTLNGALLVFSPDPRRRISRRLQLAAARSGSTAGSPSASPSKTLNFSSP</sequence>
<dbReference type="SUPFAM" id="SSF49899">
    <property type="entry name" value="Concanavalin A-like lectins/glucanases"/>
    <property type="match status" value="1"/>
</dbReference>
<comment type="caution">
    <text evidence="7">The sequence shown here is derived from an EMBL/GenBank/DDBJ whole genome shotgun (WGS) entry which is preliminary data.</text>
</comment>
<dbReference type="PANTHER" id="PTHR13743:SF112">
    <property type="entry name" value="BEACH DOMAIN-CONTAINING PROTEIN"/>
    <property type="match status" value="1"/>
</dbReference>
<dbReference type="InterPro" id="IPR019775">
    <property type="entry name" value="WD40_repeat_CS"/>
</dbReference>
<keyword evidence="2" id="KW-0677">Repeat</keyword>
<organism evidence="7 8">
    <name type="scientific">Coccomyxa viridis</name>
    <dbReference type="NCBI Taxonomy" id="1274662"/>
    <lineage>
        <taxon>Eukaryota</taxon>
        <taxon>Viridiplantae</taxon>
        <taxon>Chlorophyta</taxon>
        <taxon>core chlorophytes</taxon>
        <taxon>Trebouxiophyceae</taxon>
        <taxon>Trebouxiophyceae incertae sedis</taxon>
        <taxon>Coccomyxaceae</taxon>
        <taxon>Coccomyxa</taxon>
    </lineage>
</organism>
<evidence type="ECO:0000259" key="5">
    <source>
        <dbReference type="PROSITE" id="PS50197"/>
    </source>
</evidence>
<dbReference type="Pfam" id="PF20426">
    <property type="entry name" value="NBCH_WD40"/>
    <property type="match status" value="1"/>
</dbReference>
<dbReference type="Pfam" id="PF14844">
    <property type="entry name" value="PH_BEACH"/>
    <property type="match status" value="1"/>
</dbReference>
<feature type="compositionally biased region" description="Polar residues" evidence="4">
    <location>
        <begin position="472"/>
        <end position="486"/>
    </location>
</feature>
<feature type="compositionally biased region" description="Polar residues" evidence="4">
    <location>
        <begin position="2588"/>
        <end position="2600"/>
    </location>
</feature>
<dbReference type="CDD" id="cd01201">
    <property type="entry name" value="PH_BEACH"/>
    <property type="match status" value="1"/>
</dbReference>
<gene>
    <name evidence="7" type="ORF">CVIRNUC_006311</name>
</gene>
<dbReference type="InterPro" id="IPR031570">
    <property type="entry name" value="NBEA/BDCP_DUF4704"/>
</dbReference>
<reference evidence="7 8" key="1">
    <citation type="submission" date="2023-10" db="EMBL/GenBank/DDBJ databases">
        <authorList>
            <person name="Maclean D."/>
            <person name="Macfadyen A."/>
        </authorList>
    </citation>
    <scope>NUCLEOTIDE SEQUENCE [LARGE SCALE GENOMIC DNA]</scope>
</reference>
<feature type="region of interest" description="Disordered" evidence="4">
    <location>
        <begin position="3396"/>
        <end position="3418"/>
    </location>
</feature>
<dbReference type="Proteomes" id="UP001314263">
    <property type="component" value="Unassembled WGS sequence"/>
</dbReference>
<dbReference type="FunFam" id="1.10.1540.10:FF:000001">
    <property type="entry name" value="neurobeachin isoform X1"/>
    <property type="match status" value="1"/>
</dbReference>
<dbReference type="InterPro" id="IPR015943">
    <property type="entry name" value="WD40/YVTN_repeat-like_dom_sf"/>
</dbReference>
<dbReference type="InterPro" id="IPR013320">
    <property type="entry name" value="ConA-like_dom_sf"/>
</dbReference>
<dbReference type="InterPro" id="IPR001680">
    <property type="entry name" value="WD40_rpt"/>
</dbReference>
<dbReference type="SMART" id="SM01026">
    <property type="entry name" value="Beach"/>
    <property type="match status" value="1"/>
</dbReference>